<keyword evidence="4" id="KW-0256">Endoplasmic reticulum</keyword>
<keyword evidence="5 9" id="KW-1133">Transmembrane helix</keyword>
<feature type="domain" description="Phosphatidic acid phosphatase type 2/haloperoxidase" evidence="10">
    <location>
        <begin position="15"/>
        <end position="64"/>
    </location>
</feature>
<protein>
    <recommendedName>
        <fullName evidence="10">Phosphatidic acid phosphatase type 2/haloperoxidase domain-containing protein</fullName>
    </recommendedName>
</protein>
<dbReference type="PANTHER" id="PTHR14969">
    <property type="entry name" value="SPHINGOSINE-1-PHOSPHATE PHOSPHOHYDROLASE"/>
    <property type="match status" value="1"/>
</dbReference>
<dbReference type="AlphaFoldDB" id="A0A9P8LJH2"/>
<dbReference type="InterPro" id="IPR036938">
    <property type="entry name" value="PAP2/HPO_sf"/>
</dbReference>
<feature type="compositionally biased region" description="Polar residues" evidence="8">
    <location>
        <begin position="313"/>
        <end position="322"/>
    </location>
</feature>
<evidence type="ECO:0000256" key="3">
    <source>
        <dbReference type="ARBA" id="ARBA00022801"/>
    </source>
</evidence>
<keyword evidence="6 9" id="KW-0472">Membrane</keyword>
<evidence type="ECO:0000256" key="8">
    <source>
        <dbReference type="SAM" id="MobiDB-lite"/>
    </source>
</evidence>
<evidence type="ECO:0000256" key="9">
    <source>
        <dbReference type="SAM" id="Phobius"/>
    </source>
</evidence>
<feature type="transmembrane region" description="Helical" evidence="9">
    <location>
        <begin position="20"/>
        <end position="36"/>
    </location>
</feature>
<evidence type="ECO:0000256" key="7">
    <source>
        <dbReference type="ARBA" id="ARBA00038324"/>
    </source>
</evidence>
<dbReference type="Gene3D" id="1.20.144.10">
    <property type="entry name" value="Phosphatidic acid phosphatase type 2/haloperoxidase"/>
    <property type="match status" value="1"/>
</dbReference>
<evidence type="ECO:0000313" key="12">
    <source>
        <dbReference type="Proteomes" id="UP000750711"/>
    </source>
</evidence>
<organism evidence="11 12">
    <name type="scientific">Trichoglossum hirsutum</name>
    <dbReference type="NCBI Taxonomy" id="265104"/>
    <lineage>
        <taxon>Eukaryota</taxon>
        <taxon>Fungi</taxon>
        <taxon>Dikarya</taxon>
        <taxon>Ascomycota</taxon>
        <taxon>Pezizomycotina</taxon>
        <taxon>Geoglossomycetes</taxon>
        <taxon>Geoglossales</taxon>
        <taxon>Geoglossaceae</taxon>
        <taxon>Trichoglossum</taxon>
    </lineage>
</organism>
<evidence type="ECO:0000256" key="1">
    <source>
        <dbReference type="ARBA" id="ARBA00004477"/>
    </source>
</evidence>
<keyword evidence="2 9" id="KW-0812">Transmembrane</keyword>
<feature type="transmembrane region" description="Helical" evidence="9">
    <location>
        <begin position="41"/>
        <end position="59"/>
    </location>
</feature>
<dbReference type="Pfam" id="PF01569">
    <property type="entry name" value="PAP2"/>
    <property type="match status" value="1"/>
</dbReference>
<evidence type="ECO:0000259" key="10">
    <source>
        <dbReference type="Pfam" id="PF01569"/>
    </source>
</evidence>
<comment type="caution">
    <text evidence="11">The sequence shown here is derived from an EMBL/GenBank/DDBJ whole genome shotgun (WGS) entry which is preliminary data.</text>
</comment>
<evidence type="ECO:0000256" key="5">
    <source>
        <dbReference type="ARBA" id="ARBA00022989"/>
    </source>
</evidence>
<keyword evidence="3" id="KW-0378">Hydrolase</keyword>
<sequence length="432" mass="48120">MLLHSPETAVHPTNRLILEILAYWYASSIVIGRLYCGMHGFFDVIVGSLLGASIALVQWTCANALDRYLYTGDWKAPLIVALVVIALVRIHPEPADDCPCFDDSVAFAGVMIGVELGHWHYSFSGWAWDYPVLGTVPFRLADIGWTKSVLRIALGVVTIFAWREVMKPTLLRVLPPVFRVLENLGLDSPRRFFVQASEYKKVPTHLKDDNVIPSVSELPSFITSIRHPRRRAVSIGPQSAADAYETLAYREQKRRESISSMGAPTPTRGGDEDQQDSKEGYFPLTASTRKSDSLATSTMSQAPLLGALSTNPLSVADSNGQKNGPGVVSISPTSSTTHQDFDPSTMVGGANDREEREEREEREDREMFLRLEKPRVRYDVEVVTKLIVYSGMPSLTHRPPHTHLKTPDLLESPHDTCNRHRLVSRGSKPNFI</sequence>
<proteinExistence type="inferred from homology"/>
<dbReference type="EMBL" id="JAGHQM010000002">
    <property type="protein sequence ID" value="KAH0569229.1"/>
    <property type="molecule type" value="Genomic_DNA"/>
</dbReference>
<keyword evidence="12" id="KW-1185">Reference proteome</keyword>
<dbReference type="GO" id="GO:0005789">
    <property type="term" value="C:endoplasmic reticulum membrane"/>
    <property type="evidence" value="ECO:0007669"/>
    <property type="project" value="UniProtKB-SubCell"/>
</dbReference>
<feature type="region of interest" description="Disordered" evidence="8">
    <location>
        <begin position="252"/>
        <end position="279"/>
    </location>
</feature>
<name>A0A9P8LJH2_9PEZI</name>
<evidence type="ECO:0000313" key="11">
    <source>
        <dbReference type="EMBL" id="KAH0569229.1"/>
    </source>
</evidence>
<dbReference type="PANTHER" id="PTHR14969:SF28">
    <property type="entry name" value="DIHYDROSPHINGOSINE 1-PHOSPHATE PHOSPHATASE LCB3-RELATED"/>
    <property type="match status" value="1"/>
</dbReference>
<evidence type="ECO:0000256" key="4">
    <source>
        <dbReference type="ARBA" id="ARBA00022824"/>
    </source>
</evidence>
<reference evidence="11" key="1">
    <citation type="submission" date="2021-03" db="EMBL/GenBank/DDBJ databases">
        <title>Comparative genomics and phylogenomic investigation of the class Geoglossomycetes provide insights into ecological specialization and systematics.</title>
        <authorList>
            <person name="Melie T."/>
            <person name="Pirro S."/>
            <person name="Miller A.N."/>
            <person name="Quandt A."/>
        </authorList>
    </citation>
    <scope>NUCLEOTIDE SEQUENCE</scope>
    <source>
        <strain evidence="11">CAQ_001_2017</strain>
    </source>
</reference>
<feature type="region of interest" description="Disordered" evidence="8">
    <location>
        <begin position="313"/>
        <end position="363"/>
    </location>
</feature>
<dbReference type="InterPro" id="IPR000326">
    <property type="entry name" value="PAP2/HPO"/>
</dbReference>
<feature type="compositionally biased region" description="Basic and acidic residues" evidence="8">
    <location>
        <begin position="269"/>
        <end position="279"/>
    </location>
</feature>
<evidence type="ECO:0000256" key="6">
    <source>
        <dbReference type="ARBA" id="ARBA00023136"/>
    </source>
</evidence>
<comment type="similarity">
    <text evidence="7">Belongs to the type 2 lipid phosphate phosphatase family.</text>
</comment>
<evidence type="ECO:0000256" key="2">
    <source>
        <dbReference type="ARBA" id="ARBA00022692"/>
    </source>
</evidence>
<accession>A0A9P8LJH2</accession>
<comment type="subcellular location">
    <subcellularLocation>
        <location evidence="1">Endoplasmic reticulum membrane</location>
        <topology evidence="1">Multi-pass membrane protein</topology>
    </subcellularLocation>
</comment>
<dbReference type="GO" id="GO:0042392">
    <property type="term" value="F:sphingosine-1-phosphate phosphatase activity"/>
    <property type="evidence" value="ECO:0007669"/>
    <property type="project" value="TreeGrafter"/>
</dbReference>
<gene>
    <name evidence="11" type="ORF">GP486_000046</name>
</gene>
<dbReference type="Proteomes" id="UP000750711">
    <property type="component" value="Unassembled WGS sequence"/>
</dbReference>
<dbReference type="SUPFAM" id="SSF48317">
    <property type="entry name" value="Acid phosphatase/Vanadium-dependent haloperoxidase"/>
    <property type="match status" value="1"/>
</dbReference>